<name>A0A8K0GC43_IGNLU</name>
<dbReference type="SUPFAM" id="SSF56672">
    <property type="entry name" value="DNA/RNA polymerases"/>
    <property type="match status" value="1"/>
</dbReference>
<dbReference type="Gene3D" id="2.40.70.10">
    <property type="entry name" value="Acid Proteases"/>
    <property type="match status" value="1"/>
</dbReference>
<dbReference type="InterPro" id="IPR001584">
    <property type="entry name" value="Integrase_cat-core"/>
</dbReference>
<dbReference type="GO" id="GO:0016779">
    <property type="term" value="F:nucleotidyltransferase activity"/>
    <property type="evidence" value="ECO:0007669"/>
    <property type="project" value="UniProtKB-KW"/>
</dbReference>
<evidence type="ECO:0000313" key="3">
    <source>
        <dbReference type="EMBL" id="KAF2892873.1"/>
    </source>
</evidence>
<evidence type="ECO:0000259" key="2">
    <source>
        <dbReference type="PROSITE" id="PS50994"/>
    </source>
</evidence>
<dbReference type="InterPro" id="IPR050951">
    <property type="entry name" value="Retrovirus_Pol_polyprotein"/>
</dbReference>
<dbReference type="InterPro" id="IPR043128">
    <property type="entry name" value="Rev_trsase/Diguanyl_cyclase"/>
</dbReference>
<organism evidence="3 4">
    <name type="scientific">Ignelater luminosus</name>
    <name type="common">Cucubano</name>
    <name type="synonym">Pyrophorus luminosus</name>
    <dbReference type="NCBI Taxonomy" id="2038154"/>
    <lineage>
        <taxon>Eukaryota</taxon>
        <taxon>Metazoa</taxon>
        <taxon>Ecdysozoa</taxon>
        <taxon>Arthropoda</taxon>
        <taxon>Hexapoda</taxon>
        <taxon>Insecta</taxon>
        <taxon>Pterygota</taxon>
        <taxon>Neoptera</taxon>
        <taxon>Endopterygota</taxon>
        <taxon>Coleoptera</taxon>
        <taxon>Polyphaga</taxon>
        <taxon>Elateriformia</taxon>
        <taxon>Elateroidea</taxon>
        <taxon>Elateridae</taxon>
        <taxon>Agrypninae</taxon>
        <taxon>Pyrophorini</taxon>
        <taxon>Ignelater</taxon>
    </lineage>
</organism>
<dbReference type="AlphaFoldDB" id="A0A8K0GC43"/>
<keyword evidence="4" id="KW-1185">Reference proteome</keyword>
<dbReference type="Gene3D" id="3.30.70.270">
    <property type="match status" value="2"/>
</dbReference>
<dbReference type="SUPFAM" id="SSF53098">
    <property type="entry name" value="Ribonuclease H-like"/>
    <property type="match status" value="1"/>
</dbReference>
<dbReference type="Pfam" id="PF13975">
    <property type="entry name" value="gag-asp_proteas"/>
    <property type="match status" value="1"/>
</dbReference>
<dbReference type="PROSITE" id="PS50994">
    <property type="entry name" value="INTEGRASE"/>
    <property type="match status" value="1"/>
</dbReference>
<dbReference type="GO" id="GO:0004519">
    <property type="term" value="F:endonuclease activity"/>
    <property type="evidence" value="ECO:0007669"/>
    <property type="project" value="UniProtKB-KW"/>
</dbReference>
<feature type="compositionally biased region" description="Polar residues" evidence="1">
    <location>
        <begin position="688"/>
        <end position="725"/>
    </location>
</feature>
<reference evidence="3" key="1">
    <citation type="submission" date="2019-08" db="EMBL/GenBank/DDBJ databases">
        <title>The genome of the North American firefly Photinus pyralis.</title>
        <authorList>
            <consortium name="Photinus pyralis genome working group"/>
            <person name="Fallon T.R."/>
            <person name="Sander Lower S.E."/>
            <person name="Weng J.-K."/>
        </authorList>
    </citation>
    <scope>NUCLEOTIDE SEQUENCE</scope>
    <source>
        <strain evidence="3">TRF0915ILg1</strain>
        <tissue evidence="3">Whole body</tissue>
    </source>
</reference>
<evidence type="ECO:0000313" key="4">
    <source>
        <dbReference type="Proteomes" id="UP000801492"/>
    </source>
</evidence>
<dbReference type="GO" id="GO:0042575">
    <property type="term" value="C:DNA polymerase complex"/>
    <property type="evidence" value="ECO:0007669"/>
    <property type="project" value="UniProtKB-ARBA"/>
</dbReference>
<dbReference type="Pfam" id="PF00078">
    <property type="entry name" value="RVT_1"/>
    <property type="match status" value="1"/>
</dbReference>
<dbReference type="EMBL" id="VTPC01008399">
    <property type="protein sequence ID" value="KAF2892873.1"/>
    <property type="molecule type" value="Genomic_DNA"/>
</dbReference>
<dbReference type="InterPro" id="IPR036397">
    <property type="entry name" value="RNaseH_sf"/>
</dbReference>
<accession>A0A8K0GC43</accession>
<sequence>MDRLLRPEKLTLDLTSPTTDIEWNHYKKCNFKAVTAECNWDDYIRDSFISGISFPEIRQRLLVSATLNLDEAHNQANSLESAQRQSSAYGSSNSQLLNLVQCKSSCSNSDSHIQFEDTIAAVQKKNCFFYGRNFHPRQKCPARNSVCFKCNIKGHFGTVCRSNRKSPILNLNRSIHLISSTVASLSSPPPGLSKATVPVTVNEFIASALMDTGSTASFINEKLSKDLRIRIKPCKEVISMASTTFQSSVLGQCYISLKILGHKYNQAVLLVLRNLCCDVLLGHDLLSQHSSISMQFDAYPLPNIEHILNDVANYAFFSIIDLKSAFHQIPVRSEDRKYTAFEAGGQLSQFKRIPLRVTNGVAGFQRKINYIIRQKNLEGTIPDLDDVTVCVKDLEEHTRNSNKCLEAIRKYNLTINFEKIKLNQTKISLLGYIIENNSISLDPERLAALKTLKPPTDGPLLKRVLGMFSHYSNFIHKLSDKIKPIIASKLPLSQHALQAFEDVKKDIIAATVMAIDPEAPFTVETGASSFAVAATLSQLGRPEVKNFLTTNGIASSRTTPYNPQGNRQAERYNGIIWKTVQLVLKNKNLPVSDWENVLNESLHSIRSLPCTATNETPHEQMFRFVRRTGNGSATPSWLTIPGPSLLKKTRNHECAHIRFPDEREIIVSTSDLAPLPSIDENGSDPIETPSTSHEQVYTPSDPTPLQNSPALTVETSRPQNATTPQSIIAPAPQNVALKREWIQCKGLLDVESQTCFITESLVRRLKLPLTNVNIPITGISKTKNRVSNSVRIEFKSRFNNFTADLNCLVLSSITENMPNFKVNTNNLEIPKSLKLADPYFYNPTTINLLKGAEIFWELLSAGHVRLGSHKPILQKTKLGWVIGGPVKRAFNGEPTTSLVASKQSGASRYDKNACDGVGGTTKCEVIRASLQRTVRNQILNVDQIFNFYKEHIKGIIYFLVKKEEIDHHAEKLAQRFNRCRRIVGTRQFHTSHAIAANKIRSYFTSESNKFEDT</sequence>
<dbReference type="PANTHER" id="PTHR37984:SF9">
    <property type="entry name" value="INTEGRASE CATALYTIC DOMAIN-CONTAINING PROTEIN"/>
    <property type="match status" value="1"/>
</dbReference>
<comment type="caution">
    <text evidence="3">The sequence shown here is derived from an EMBL/GenBank/DDBJ whole genome shotgun (WGS) entry which is preliminary data.</text>
</comment>
<dbReference type="Proteomes" id="UP000801492">
    <property type="component" value="Unassembled WGS sequence"/>
</dbReference>
<gene>
    <name evidence="3" type="ORF">ILUMI_13299</name>
</gene>
<dbReference type="SUPFAM" id="SSF50630">
    <property type="entry name" value="Acid proteases"/>
    <property type="match status" value="1"/>
</dbReference>
<dbReference type="InterPro" id="IPR012337">
    <property type="entry name" value="RNaseH-like_sf"/>
</dbReference>
<dbReference type="PANTHER" id="PTHR37984">
    <property type="entry name" value="PROTEIN CBG26694"/>
    <property type="match status" value="1"/>
</dbReference>
<protein>
    <recommendedName>
        <fullName evidence="2">Integrase catalytic domain-containing protein</fullName>
    </recommendedName>
</protein>
<dbReference type="CDD" id="cd00303">
    <property type="entry name" value="retropepsin_like"/>
    <property type="match status" value="1"/>
</dbReference>
<dbReference type="InterPro" id="IPR021109">
    <property type="entry name" value="Peptidase_aspartic_dom_sf"/>
</dbReference>
<dbReference type="InterPro" id="IPR043502">
    <property type="entry name" value="DNA/RNA_pol_sf"/>
</dbReference>
<dbReference type="GO" id="GO:0015074">
    <property type="term" value="P:DNA integration"/>
    <property type="evidence" value="ECO:0007669"/>
    <property type="project" value="InterPro"/>
</dbReference>
<evidence type="ECO:0000256" key="1">
    <source>
        <dbReference type="SAM" id="MobiDB-lite"/>
    </source>
</evidence>
<dbReference type="OrthoDB" id="420169at2759"/>
<feature type="domain" description="Integrase catalytic" evidence="2">
    <location>
        <begin position="439"/>
        <end position="625"/>
    </location>
</feature>
<dbReference type="GO" id="GO:0071897">
    <property type="term" value="P:DNA biosynthetic process"/>
    <property type="evidence" value="ECO:0007669"/>
    <property type="project" value="UniProtKB-ARBA"/>
</dbReference>
<proteinExistence type="predicted"/>
<dbReference type="InterPro" id="IPR000477">
    <property type="entry name" value="RT_dom"/>
</dbReference>
<dbReference type="Gene3D" id="3.30.420.10">
    <property type="entry name" value="Ribonuclease H-like superfamily/Ribonuclease H"/>
    <property type="match status" value="1"/>
</dbReference>
<dbReference type="CDD" id="cd01647">
    <property type="entry name" value="RT_LTR"/>
    <property type="match status" value="1"/>
</dbReference>
<feature type="region of interest" description="Disordered" evidence="1">
    <location>
        <begin position="673"/>
        <end position="725"/>
    </location>
</feature>
<dbReference type="GO" id="GO:0003676">
    <property type="term" value="F:nucleic acid binding"/>
    <property type="evidence" value="ECO:0007669"/>
    <property type="project" value="InterPro"/>
</dbReference>